<keyword evidence="1" id="KW-0645">Protease</keyword>
<keyword evidence="6" id="KW-0378">Hydrolase</keyword>
<evidence type="ECO:0000313" key="9">
    <source>
        <dbReference type="EMBL" id="GBN10791.1"/>
    </source>
</evidence>
<dbReference type="EMBL" id="BGPR01005505">
    <property type="protein sequence ID" value="GBN10791.1"/>
    <property type="molecule type" value="Genomic_DNA"/>
</dbReference>
<evidence type="ECO:0000256" key="4">
    <source>
        <dbReference type="ARBA" id="ARBA00022722"/>
    </source>
</evidence>
<dbReference type="InterPro" id="IPR043128">
    <property type="entry name" value="Rev_trsase/Diguanyl_cyclase"/>
</dbReference>
<reference evidence="9 10" key="1">
    <citation type="journal article" date="2019" name="Sci. Rep.">
        <title>Orb-weaving spider Araneus ventricosus genome elucidates the spidroin gene catalogue.</title>
        <authorList>
            <person name="Kono N."/>
            <person name="Nakamura H."/>
            <person name="Ohtoshi R."/>
            <person name="Moran D.A.P."/>
            <person name="Shinohara A."/>
            <person name="Yoshida Y."/>
            <person name="Fujiwara M."/>
            <person name="Mori M."/>
            <person name="Tomita M."/>
            <person name="Arakawa K."/>
        </authorList>
    </citation>
    <scope>NUCLEOTIDE SEQUENCE [LARGE SCALE GENOMIC DNA]</scope>
</reference>
<keyword evidence="3" id="KW-0548">Nucleotidyltransferase</keyword>
<comment type="caution">
    <text evidence="9">The sequence shown here is derived from an EMBL/GenBank/DDBJ whole genome shotgun (WGS) entry which is preliminary data.</text>
</comment>
<dbReference type="CDD" id="cd01647">
    <property type="entry name" value="RT_LTR"/>
    <property type="match status" value="1"/>
</dbReference>
<keyword evidence="7" id="KW-0695">RNA-directed DNA polymerase</keyword>
<gene>
    <name evidence="9" type="primary">TY3B-I_609</name>
    <name evidence="9" type="ORF">AVEN_205028_1</name>
</gene>
<evidence type="ECO:0000259" key="8">
    <source>
        <dbReference type="PROSITE" id="PS50878"/>
    </source>
</evidence>
<dbReference type="Gene3D" id="3.10.10.10">
    <property type="entry name" value="HIV Type 1 Reverse Transcriptase, subunit A, domain 1"/>
    <property type="match status" value="1"/>
</dbReference>
<evidence type="ECO:0000256" key="1">
    <source>
        <dbReference type="ARBA" id="ARBA00022670"/>
    </source>
</evidence>
<evidence type="ECO:0000256" key="5">
    <source>
        <dbReference type="ARBA" id="ARBA00022759"/>
    </source>
</evidence>
<organism evidence="9 10">
    <name type="scientific">Araneus ventricosus</name>
    <name type="common">Orbweaver spider</name>
    <name type="synonym">Epeira ventricosa</name>
    <dbReference type="NCBI Taxonomy" id="182803"/>
    <lineage>
        <taxon>Eukaryota</taxon>
        <taxon>Metazoa</taxon>
        <taxon>Ecdysozoa</taxon>
        <taxon>Arthropoda</taxon>
        <taxon>Chelicerata</taxon>
        <taxon>Arachnida</taxon>
        <taxon>Araneae</taxon>
        <taxon>Araneomorphae</taxon>
        <taxon>Entelegynae</taxon>
        <taxon>Araneoidea</taxon>
        <taxon>Araneidae</taxon>
        <taxon>Araneus</taxon>
    </lineage>
</organism>
<dbReference type="GO" id="GO:0006508">
    <property type="term" value="P:proteolysis"/>
    <property type="evidence" value="ECO:0007669"/>
    <property type="project" value="UniProtKB-KW"/>
</dbReference>
<protein>
    <submittedName>
        <fullName evidence="9">Transposon Ty3-I Gag-Pol polyprotein</fullName>
    </submittedName>
</protein>
<dbReference type="GO" id="GO:0008233">
    <property type="term" value="F:peptidase activity"/>
    <property type="evidence" value="ECO:0007669"/>
    <property type="project" value="UniProtKB-KW"/>
</dbReference>
<dbReference type="OrthoDB" id="6436542at2759"/>
<dbReference type="PANTHER" id="PTHR24559:SF444">
    <property type="entry name" value="REVERSE TRANSCRIPTASE DOMAIN-CONTAINING PROTEIN"/>
    <property type="match status" value="1"/>
</dbReference>
<keyword evidence="5" id="KW-0255">Endonuclease</keyword>
<evidence type="ECO:0000256" key="3">
    <source>
        <dbReference type="ARBA" id="ARBA00022695"/>
    </source>
</evidence>
<dbReference type="GO" id="GO:0004519">
    <property type="term" value="F:endonuclease activity"/>
    <property type="evidence" value="ECO:0007669"/>
    <property type="project" value="UniProtKB-KW"/>
</dbReference>
<keyword evidence="4" id="KW-0540">Nuclease</keyword>
<evidence type="ECO:0000256" key="2">
    <source>
        <dbReference type="ARBA" id="ARBA00022679"/>
    </source>
</evidence>
<dbReference type="InterPro" id="IPR043502">
    <property type="entry name" value="DNA/RNA_pol_sf"/>
</dbReference>
<keyword evidence="2" id="KW-0808">Transferase</keyword>
<dbReference type="Gene3D" id="3.30.70.270">
    <property type="match status" value="1"/>
</dbReference>
<dbReference type="Pfam" id="PF00078">
    <property type="entry name" value="RVT_1"/>
    <property type="match status" value="1"/>
</dbReference>
<dbReference type="Proteomes" id="UP000499080">
    <property type="component" value="Unassembled WGS sequence"/>
</dbReference>
<sequence>MLNNNIIRPSEPQWSSPLHLINKKDGTLRPCGDYRRLNECTIPDRYPIPRIEDFHSILKDKVIFSKIDLIKSCYQIPITEEDKPKTAIITPFGLYEFNVMSFGLPNVPATFQRFINEVFYGLDFLFPYLDDVLVASTSEEEHKENLKFVFERLDKYGLRINVSKSVLGVDQIEFLGYLITAEGSRPLSAKVQAILDYKLPPHYMIYELS</sequence>
<accession>A0A4Y2L7W3</accession>
<dbReference type="PANTHER" id="PTHR24559">
    <property type="entry name" value="TRANSPOSON TY3-I GAG-POL POLYPROTEIN"/>
    <property type="match status" value="1"/>
</dbReference>
<dbReference type="GO" id="GO:0003964">
    <property type="term" value="F:RNA-directed DNA polymerase activity"/>
    <property type="evidence" value="ECO:0007669"/>
    <property type="project" value="UniProtKB-KW"/>
</dbReference>
<dbReference type="InterPro" id="IPR000477">
    <property type="entry name" value="RT_dom"/>
</dbReference>
<dbReference type="PROSITE" id="PS50878">
    <property type="entry name" value="RT_POL"/>
    <property type="match status" value="1"/>
</dbReference>
<evidence type="ECO:0000313" key="10">
    <source>
        <dbReference type="Proteomes" id="UP000499080"/>
    </source>
</evidence>
<dbReference type="AlphaFoldDB" id="A0A4Y2L7W3"/>
<dbReference type="SUPFAM" id="SSF56672">
    <property type="entry name" value="DNA/RNA polymerases"/>
    <property type="match status" value="1"/>
</dbReference>
<dbReference type="FunFam" id="3.30.70.270:FF:000003">
    <property type="entry name" value="Transposon Ty3-G Gag-Pol polyprotein"/>
    <property type="match status" value="1"/>
</dbReference>
<feature type="domain" description="Reverse transcriptase" evidence="8">
    <location>
        <begin position="2"/>
        <end position="179"/>
    </location>
</feature>
<dbReference type="FunFam" id="3.10.10.10:FF:000007">
    <property type="entry name" value="Retrovirus-related Pol polyprotein from transposon 17.6-like Protein"/>
    <property type="match status" value="1"/>
</dbReference>
<name>A0A4Y2L7W3_ARAVE</name>
<evidence type="ECO:0000256" key="7">
    <source>
        <dbReference type="ARBA" id="ARBA00022918"/>
    </source>
</evidence>
<keyword evidence="10" id="KW-1185">Reference proteome</keyword>
<dbReference type="InterPro" id="IPR053134">
    <property type="entry name" value="RNA-dir_DNA_polymerase"/>
</dbReference>
<proteinExistence type="predicted"/>
<evidence type="ECO:0000256" key="6">
    <source>
        <dbReference type="ARBA" id="ARBA00022801"/>
    </source>
</evidence>